<dbReference type="Pfam" id="PF00271">
    <property type="entry name" value="Helicase_C"/>
    <property type="match status" value="1"/>
</dbReference>
<evidence type="ECO:0000256" key="2">
    <source>
        <dbReference type="SAM" id="Coils"/>
    </source>
</evidence>
<accession>A0A1I6EHK8</accession>
<dbReference type="AlphaFoldDB" id="A0A1I6EHK8"/>
<proteinExistence type="predicted"/>
<dbReference type="PANTHER" id="PTHR45766">
    <property type="entry name" value="DNA ANNEALING HELICASE AND ENDONUCLEASE ZRANB3 FAMILY MEMBER"/>
    <property type="match status" value="1"/>
</dbReference>
<feature type="domain" description="Helicase C-terminal" evidence="3">
    <location>
        <begin position="1"/>
        <end position="117"/>
    </location>
</feature>
<dbReference type="OrthoDB" id="9814088at2"/>
<dbReference type="InterPro" id="IPR024975">
    <property type="entry name" value="NOV_C"/>
</dbReference>
<organism evidence="4 5">
    <name type="scientific">Desulfoscipio geothermicus DSM 3669</name>
    <dbReference type="NCBI Taxonomy" id="1121426"/>
    <lineage>
        <taxon>Bacteria</taxon>
        <taxon>Bacillati</taxon>
        <taxon>Bacillota</taxon>
        <taxon>Clostridia</taxon>
        <taxon>Eubacteriales</taxon>
        <taxon>Desulfallaceae</taxon>
        <taxon>Desulfoscipio</taxon>
    </lineage>
</organism>
<sequence length="632" mass="71784">MVTIHGSMGREERKKAQERFTQDKNVDILIATDAAGEGINLQRAHLMVNYDIPWNPNRLEQRFGRIHRIGQTEVCHLWNLVAEETREGDVFIRLLSKLENIREALGGAVFDVLGKVFQGTRLRQLLMEAIRYGEKPEVRARLEQAVESALDREQVARLLEERALARDNMDISKVLAVKEEMERAEARRLQPHFIASFFMEAFKLLGGRIREREPRRYEITHVPAIIRQRDRQIGTGVPVLTRYERVCFEKGLIHLRGKPMAEFICPGHPLLDSVVDIIEEQYRGLFKQGTIFIDEKDPGVEPRALIYLEHSIVDGRTVAGGNRRVVSRRMQFVEIDRQNRARHAGYYPYLDYRPLSPGELPIIQLLDLNNWLREALENTSINYAIRHMVPKHLAEVKQRKEELINKTIIAVKDRLTKEIAYWDHRAEELKAQEQAGKVNARLNSANARRRADELQARLTQRLRELEQEKQLAPLPPVVTGGALVIPAGLLAALKGETQPEPGLFAGGTGAVEQMAMLAVMEQEIKMGYEPKDVSAEKCGYDIESRIPGTGKLRFIEVKGRVAGARTVTVTKNEILTALNKPEDYILAVVTVENGRVAGIVYISEPFTQQPDFAATSVNYNLNELLSRGEQLA</sequence>
<dbReference type="Pfam" id="PF13020">
    <property type="entry name" value="NOV_C"/>
    <property type="match status" value="1"/>
</dbReference>
<dbReference type="Proteomes" id="UP000199584">
    <property type="component" value="Unassembled WGS sequence"/>
</dbReference>
<keyword evidence="1" id="KW-0378">Hydrolase</keyword>
<dbReference type="InterPro" id="IPR049730">
    <property type="entry name" value="SNF2/RAD54-like_C"/>
</dbReference>
<evidence type="ECO:0000256" key="1">
    <source>
        <dbReference type="ARBA" id="ARBA00022801"/>
    </source>
</evidence>
<dbReference type="GO" id="GO:0004386">
    <property type="term" value="F:helicase activity"/>
    <property type="evidence" value="ECO:0007669"/>
    <property type="project" value="UniProtKB-KW"/>
</dbReference>
<keyword evidence="5" id="KW-1185">Reference proteome</keyword>
<dbReference type="CDD" id="cd18793">
    <property type="entry name" value="SF2_C_SNF"/>
    <property type="match status" value="1"/>
</dbReference>
<keyword evidence="4" id="KW-0347">Helicase</keyword>
<dbReference type="PANTHER" id="PTHR45766:SF6">
    <property type="entry name" value="SWI_SNF-RELATED MATRIX-ASSOCIATED ACTIN-DEPENDENT REGULATOR OF CHROMATIN SUBFAMILY A-LIKE PROTEIN 1"/>
    <property type="match status" value="1"/>
</dbReference>
<dbReference type="EMBL" id="FOYM01000045">
    <property type="protein sequence ID" value="SFR17229.1"/>
    <property type="molecule type" value="Genomic_DNA"/>
</dbReference>
<feature type="coiled-coil region" evidence="2">
    <location>
        <begin position="412"/>
        <end position="471"/>
    </location>
</feature>
<protein>
    <submittedName>
        <fullName evidence="4">Helicase conserved C-terminal domain-containing protein</fullName>
    </submittedName>
</protein>
<evidence type="ECO:0000313" key="4">
    <source>
        <dbReference type="EMBL" id="SFR17229.1"/>
    </source>
</evidence>
<dbReference type="RefSeq" id="WP_114340151.1">
    <property type="nucleotide sequence ID" value="NZ_FOYM01000045.1"/>
</dbReference>
<keyword evidence="2" id="KW-0175">Coiled coil</keyword>
<dbReference type="InterPro" id="IPR001650">
    <property type="entry name" value="Helicase_C-like"/>
</dbReference>
<dbReference type="GO" id="GO:0016787">
    <property type="term" value="F:hydrolase activity"/>
    <property type="evidence" value="ECO:0007669"/>
    <property type="project" value="UniProtKB-KW"/>
</dbReference>
<reference evidence="5" key="1">
    <citation type="submission" date="2016-10" db="EMBL/GenBank/DDBJ databases">
        <authorList>
            <person name="Varghese N."/>
            <person name="Submissions S."/>
        </authorList>
    </citation>
    <scope>NUCLEOTIDE SEQUENCE [LARGE SCALE GENOMIC DNA]</scope>
    <source>
        <strain evidence="5">DSM 3669</strain>
    </source>
</reference>
<keyword evidence="4" id="KW-0067">ATP-binding</keyword>
<dbReference type="PROSITE" id="PS51194">
    <property type="entry name" value="HELICASE_CTER"/>
    <property type="match status" value="1"/>
</dbReference>
<evidence type="ECO:0000259" key="3">
    <source>
        <dbReference type="PROSITE" id="PS51194"/>
    </source>
</evidence>
<dbReference type="SMART" id="SM00490">
    <property type="entry name" value="HELICc"/>
    <property type="match status" value="1"/>
</dbReference>
<evidence type="ECO:0000313" key="5">
    <source>
        <dbReference type="Proteomes" id="UP000199584"/>
    </source>
</evidence>
<name>A0A1I6EHK8_9FIRM</name>
<keyword evidence="4" id="KW-0547">Nucleotide-binding</keyword>
<dbReference type="STRING" id="39060.SAMN05660706_1457"/>
<dbReference type="SUPFAM" id="SSF52540">
    <property type="entry name" value="P-loop containing nucleoside triphosphate hydrolases"/>
    <property type="match status" value="1"/>
</dbReference>
<dbReference type="Gene3D" id="3.40.50.300">
    <property type="entry name" value="P-loop containing nucleotide triphosphate hydrolases"/>
    <property type="match status" value="1"/>
</dbReference>
<dbReference type="InterPro" id="IPR027417">
    <property type="entry name" value="P-loop_NTPase"/>
</dbReference>
<gene>
    <name evidence="4" type="ORF">SAMN05660706_1457</name>
</gene>